<dbReference type="InterPro" id="IPR027470">
    <property type="entry name" value="Cation_efflux_CTD"/>
</dbReference>
<dbReference type="STRING" id="749222.Nitsa_0553"/>
<dbReference type="Gene3D" id="1.20.1510.10">
    <property type="entry name" value="Cation efflux protein transmembrane domain"/>
    <property type="match status" value="1"/>
</dbReference>
<keyword evidence="3" id="KW-0813">Transport</keyword>
<dbReference type="InterPro" id="IPR050681">
    <property type="entry name" value="CDF/SLC30A"/>
</dbReference>
<dbReference type="Gene3D" id="3.30.70.1350">
    <property type="entry name" value="Cation efflux protein, cytoplasmic domain"/>
    <property type="match status" value="1"/>
</dbReference>
<keyword evidence="5" id="KW-0864">Zinc transport</keyword>
<evidence type="ECO:0000256" key="8">
    <source>
        <dbReference type="ARBA" id="ARBA00023136"/>
    </source>
</evidence>
<evidence type="ECO:0000313" key="12">
    <source>
        <dbReference type="EMBL" id="ADV45822.1"/>
    </source>
</evidence>
<reference evidence="12 13" key="1">
    <citation type="journal article" date="2011" name="Stand. Genomic Sci.">
        <title>Complete genome sequence of Nitratifractor salsuginis type strain (E9I37-1).</title>
        <authorList>
            <person name="Anderson I."/>
            <person name="Sikorski J."/>
            <person name="Zeytun A."/>
            <person name="Nolan M."/>
            <person name="Lapidus A."/>
            <person name="Lucas S."/>
            <person name="Hammon N."/>
            <person name="Deshpande S."/>
            <person name="Cheng J.F."/>
            <person name="Tapia R."/>
            <person name="Han C."/>
            <person name="Goodwin L."/>
            <person name="Pitluck S."/>
            <person name="Liolios K."/>
            <person name="Pagani I."/>
            <person name="Ivanova N."/>
            <person name="Huntemann M."/>
            <person name="Mavromatis K."/>
            <person name="Ovchinikova G."/>
            <person name="Pati A."/>
            <person name="Chen A."/>
            <person name="Palaniappan K."/>
            <person name="Land M."/>
            <person name="Hauser L."/>
            <person name="Brambilla E.M."/>
            <person name="Ngatchou-Djao O.D."/>
            <person name="Rohde M."/>
            <person name="Tindall B.J."/>
            <person name="Goker M."/>
            <person name="Detter J.C."/>
            <person name="Woyke T."/>
            <person name="Bristow J."/>
            <person name="Eisen J.A."/>
            <person name="Markowitz V."/>
            <person name="Hugenholtz P."/>
            <person name="Klenk H.P."/>
            <person name="Kyrpides N.C."/>
        </authorList>
    </citation>
    <scope>NUCLEOTIDE SEQUENCE [LARGE SCALE GENOMIC DNA]</scope>
    <source>
        <strain evidence="13">DSM 16511 / JCM 12458 / E9I37-1</strain>
    </source>
</reference>
<proteinExistence type="inferred from homology"/>
<keyword evidence="5" id="KW-0862">Zinc</keyword>
<dbReference type="InterPro" id="IPR058533">
    <property type="entry name" value="Cation_efflux_TM"/>
</dbReference>
<feature type="domain" description="Cation efflux protein cytoplasmic" evidence="11">
    <location>
        <begin position="208"/>
        <end position="284"/>
    </location>
</feature>
<dbReference type="SUPFAM" id="SSF161111">
    <property type="entry name" value="Cation efflux protein transmembrane domain-like"/>
    <property type="match status" value="1"/>
</dbReference>
<dbReference type="Proteomes" id="UP000008633">
    <property type="component" value="Chromosome"/>
</dbReference>
<dbReference type="GO" id="GO:0005385">
    <property type="term" value="F:zinc ion transmembrane transporter activity"/>
    <property type="evidence" value="ECO:0007669"/>
    <property type="project" value="TreeGrafter"/>
</dbReference>
<dbReference type="Pfam" id="PF16916">
    <property type="entry name" value="ZT_dimer"/>
    <property type="match status" value="1"/>
</dbReference>
<evidence type="ECO:0000256" key="9">
    <source>
        <dbReference type="SAM" id="Phobius"/>
    </source>
</evidence>
<keyword evidence="4 9" id="KW-0812">Transmembrane</keyword>
<feature type="domain" description="Cation efflux protein transmembrane" evidence="10">
    <location>
        <begin position="13"/>
        <end position="204"/>
    </location>
</feature>
<keyword evidence="7" id="KW-0406">Ion transport</keyword>
<dbReference type="GO" id="GO:0005886">
    <property type="term" value="C:plasma membrane"/>
    <property type="evidence" value="ECO:0007669"/>
    <property type="project" value="TreeGrafter"/>
</dbReference>
<evidence type="ECO:0000256" key="4">
    <source>
        <dbReference type="ARBA" id="ARBA00022692"/>
    </source>
</evidence>
<reference evidence="13" key="2">
    <citation type="submission" date="2011-01" db="EMBL/GenBank/DDBJ databases">
        <title>The complete genome of Nitratifractor salsuginis DSM 16511.</title>
        <authorList>
            <consortium name="US DOE Joint Genome Institute (JGI-PGF)"/>
            <person name="Lucas S."/>
            <person name="Copeland A."/>
            <person name="Lapidus A."/>
            <person name="Bruce D."/>
            <person name="Goodwin L."/>
            <person name="Pitluck S."/>
            <person name="Kyrpides N."/>
            <person name="Mavromatis K."/>
            <person name="Ivanova N."/>
            <person name="Mikhailova N."/>
            <person name="Zeytun A."/>
            <person name="Detter J.C."/>
            <person name="Tapia R."/>
            <person name="Han C."/>
            <person name="Land M."/>
            <person name="Hauser L."/>
            <person name="Markowitz V."/>
            <person name="Cheng J.-F."/>
            <person name="Hugenholtz P."/>
            <person name="Woyke T."/>
            <person name="Wu D."/>
            <person name="Tindall B."/>
            <person name="Schuetze A."/>
            <person name="Brambilla E."/>
            <person name="Klenk H.-P."/>
            <person name="Eisen J.A."/>
        </authorList>
    </citation>
    <scope>NUCLEOTIDE SEQUENCE [LARGE SCALE GENOMIC DNA]</scope>
    <source>
        <strain evidence="13">DSM 16511 / JCM 12458 / E9I37-1</strain>
    </source>
</reference>
<dbReference type="PANTHER" id="PTHR11562:SF17">
    <property type="entry name" value="RE54080P-RELATED"/>
    <property type="match status" value="1"/>
</dbReference>
<evidence type="ECO:0000256" key="3">
    <source>
        <dbReference type="ARBA" id="ARBA00022448"/>
    </source>
</evidence>
<dbReference type="SUPFAM" id="SSF160240">
    <property type="entry name" value="Cation efflux protein cytoplasmic domain-like"/>
    <property type="match status" value="1"/>
</dbReference>
<feature type="transmembrane region" description="Helical" evidence="9">
    <location>
        <begin position="12"/>
        <end position="33"/>
    </location>
</feature>
<evidence type="ECO:0000256" key="6">
    <source>
        <dbReference type="ARBA" id="ARBA00022989"/>
    </source>
</evidence>
<dbReference type="eggNOG" id="COG1230">
    <property type="taxonomic scope" value="Bacteria"/>
</dbReference>
<comment type="similarity">
    <text evidence="2">Belongs to the cation diffusion facilitator (CDF) transporter (TC 2.A.4) family. SLC30A subfamily.</text>
</comment>
<gene>
    <name evidence="12" type="ordered locus">Nitsa_0553</name>
</gene>
<keyword evidence="13" id="KW-1185">Reference proteome</keyword>
<evidence type="ECO:0000256" key="2">
    <source>
        <dbReference type="ARBA" id="ARBA00008873"/>
    </source>
</evidence>
<feature type="transmembrane region" description="Helical" evidence="9">
    <location>
        <begin position="111"/>
        <end position="134"/>
    </location>
</feature>
<feature type="transmembrane region" description="Helical" evidence="9">
    <location>
        <begin position="178"/>
        <end position="196"/>
    </location>
</feature>
<dbReference type="KEGG" id="nsa:Nitsa_0553"/>
<evidence type="ECO:0000256" key="1">
    <source>
        <dbReference type="ARBA" id="ARBA00004141"/>
    </source>
</evidence>
<dbReference type="HOGENOM" id="CLU_013430_0_0_7"/>
<dbReference type="RefSeq" id="WP_013553518.1">
    <property type="nucleotide sequence ID" value="NC_014935.1"/>
</dbReference>
<dbReference type="EMBL" id="CP002452">
    <property type="protein sequence ID" value="ADV45822.1"/>
    <property type="molecule type" value="Genomic_DNA"/>
</dbReference>
<evidence type="ECO:0000256" key="5">
    <source>
        <dbReference type="ARBA" id="ARBA00022906"/>
    </source>
</evidence>
<feature type="transmembrane region" description="Helical" evidence="9">
    <location>
        <begin position="146"/>
        <end position="172"/>
    </location>
</feature>
<evidence type="ECO:0000259" key="10">
    <source>
        <dbReference type="Pfam" id="PF01545"/>
    </source>
</evidence>
<dbReference type="NCBIfam" id="TIGR01297">
    <property type="entry name" value="CDF"/>
    <property type="match status" value="1"/>
</dbReference>
<organism evidence="12 13">
    <name type="scientific">Nitratifractor salsuginis (strain DSM 16511 / JCM 12458 / E9I37-1)</name>
    <dbReference type="NCBI Taxonomy" id="749222"/>
    <lineage>
        <taxon>Bacteria</taxon>
        <taxon>Pseudomonadati</taxon>
        <taxon>Campylobacterota</taxon>
        <taxon>Epsilonproteobacteria</taxon>
        <taxon>Campylobacterales</taxon>
        <taxon>Sulfurovaceae</taxon>
        <taxon>Nitratifractor</taxon>
    </lineage>
</organism>
<accession>E6X119</accession>
<evidence type="ECO:0000259" key="11">
    <source>
        <dbReference type="Pfam" id="PF16916"/>
    </source>
</evidence>
<dbReference type="Pfam" id="PF01545">
    <property type="entry name" value="Cation_efflux"/>
    <property type="match status" value="1"/>
</dbReference>
<feature type="transmembrane region" description="Helical" evidence="9">
    <location>
        <begin position="80"/>
        <end position="99"/>
    </location>
</feature>
<dbReference type="InterPro" id="IPR027469">
    <property type="entry name" value="Cation_efflux_TMD_sf"/>
</dbReference>
<dbReference type="InterPro" id="IPR036837">
    <property type="entry name" value="Cation_efflux_CTD_sf"/>
</dbReference>
<dbReference type="PANTHER" id="PTHR11562">
    <property type="entry name" value="CATION EFFLUX PROTEIN/ ZINC TRANSPORTER"/>
    <property type="match status" value="1"/>
</dbReference>
<dbReference type="AlphaFoldDB" id="E6X119"/>
<comment type="subcellular location">
    <subcellularLocation>
        <location evidence="1">Membrane</location>
        <topology evidence="1">Multi-pass membrane protein</topology>
    </subcellularLocation>
</comment>
<name>E6X119_NITSE</name>
<protein>
    <submittedName>
        <fullName evidence="12">Cation diffusion facilitator family transporter</fullName>
    </submittedName>
</protein>
<sequence length="297" mass="33230">MGHHHHEVSGKNLFITVLLNVIITLSQIVGGFLSGSLALLSDAMHNFSDVLALLIAWWANRLAARPRDEGRTFGFKRAEIIAALFNASVLMGIAIFLIVEAVRKLLHPEPVASGWVIGLGLLSIVLNAASVLLIKEDAHENMNVKAAYLHLLTDVMTSVAVVIGGVLMYYWNLFWVDPLISLLIALYLIYASYDIVRESVAILMQFAPEGLDLKALAEAVETLPGIQNIHHIHLWRLNDHDVFLEAHIDFASNLHLLEVTHKLEQIETLLQERFHIAHVTLQPEYRRGDDKRLVISD</sequence>
<dbReference type="InterPro" id="IPR002524">
    <property type="entry name" value="Cation_efflux"/>
</dbReference>
<keyword evidence="6 9" id="KW-1133">Transmembrane helix</keyword>
<evidence type="ECO:0000256" key="7">
    <source>
        <dbReference type="ARBA" id="ARBA00023065"/>
    </source>
</evidence>
<keyword evidence="8 9" id="KW-0472">Membrane</keyword>
<evidence type="ECO:0000313" key="13">
    <source>
        <dbReference type="Proteomes" id="UP000008633"/>
    </source>
</evidence>